<evidence type="ECO:0000313" key="2">
    <source>
        <dbReference type="Proteomes" id="UP000277204"/>
    </source>
</evidence>
<name>A0A183MGK8_9TREM</name>
<reference evidence="1 2" key="1">
    <citation type="submission" date="2018-11" db="EMBL/GenBank/DDBJ databases">
        <authorList>
            <consortium name="Pathogen Informatics"/>
        </authorList>
    </citation>
    <scope>NUCLEOTIDE SEQUENCE [LARGE SCALE GENOMIC DNA]</scope>
    <source>
        <strain evidence="1 2">Zambia</strain>
    </source>
</reference>
<protein>
    <submittedName>
        <fullName evidence="1">Uncharacterized protein</fullName>
    </submittedName>
</protein>
<dbReference type="Proteomes" id="UP000277204">
    <property type="component" value="Unassembled WGS sequence"/>
</dbReference>
<keyword evidence="2" id="KW-1185">Reference proteome</keyword>
<gene>
    <name evidence="1" type="ORF">SMRZ_LOCUS15183</name>
</gene>
<evidence type="ECO:0000313" key="1">
    <source>
        <dbReference type="EMBL" id="VDP17667.1"/>
    </source>
</evidence>
<organism evidence="1 2">
    <name type="scientific">Schistosoma margrebowiei</name>
    <dbReference type="NCBI Taxonomy" id="48269"/>
    <lineage>
        <taxon>Eukaryota</taxon>
        <taxon>Metazoa</taxon>
        <taxon>Spiralia</taxon>
        <taxon>Lophotrochozoa</taxon>
        <taxon>Platyhelminthes</taxon>
        <taxon>Trematoda</taxon>
        <taxon>Digenea</taxon>
        <taxon>Strigeidida</taxon>
        <taxon>Schistosomatoidea</taxon>
        <taxon>Schistosomatidae</taxon>
        <taxon>Schistosoma</taxon>
    </lineage>
</organism>
<sequence length="77" mass="8807">MSNGNPNSSTLGCLTALSDKIYFKSFEFVAITYDELMVYLSAQKLIPSDRGFRKKSRKLPYIEECVADLEIDKTELY</sequence>
<dbReference type="EMBL" id="UZAI01016889">
    <property type="protein sequence ID" value="VDP17667.1"/>
    <property type="molecule type" value="Genomic_DNA"/>
</dbReference>
<dbReference type="AlphaFoldDB" id="A0A183MGK8"/>
<proteinExistence type="predicted"/>
<accession>A0A183MGK8</accession>